<reference evidence="1 2" key="1">
    <citation type="journal article" date="2015" name="Parasitol. Res.">
        <title>Viruses in close associations with free-living amoebae.</title>
        <authorList>
            <person name="Scheid P."/>
        </authorList>
    </citation>
    <scope>NUCLEOTIDE SEQUENCE [LARGE SCALE GENOMIC DNA]</scope>
    <source>
        <strain evidence="1">KlaHel</strain>
    </source>
</reference>
<dbReference type="Proteomes" id="UP000202511">
    <property type="component" value="Segment"/>
</dbReference>
<sequence length="367" mass="41117">MQTPYNDFAGFALLPNELLADIVKRIGAFDPFDATGLCDVDPRMRMWCQEPVFDAALLPPTIQRNLDAPAADEHGPRKISIAEAVRARTRRDTMRRCVLYALYSLYAYMGQAGQGPVGIPVLPFDPAKTDDDWAALLFPAMYDEYGSRSFAVVYVTLHDMGVQLGNQIARVNRQLVRDPPRDQHYAAVNNVLTQALIRAVVDTRSEADTPSLCASIDIQRAFFDDADLPNGHYTKSGNAAVGLNVLRVGHLWYPWTDKYETYESAIEGEPIHVYNDGMFYVVVFSLSSLAPANGHLTCPIIFVFLCTALRRARWPRTAPPGKEEEKEGDSMDWIMDQIMSEHTTINIPDEDLAAFDSSDSLPWLEYD</sequence>
<dbReference type="RefSeq" id="YP_009119632.1">
    <property type="nucleotide sequence ID" value="NC_026440.1"/>
</dbReference>
<dbReference type="GeneID" id="23462314"/>
<organism evidence="1 2">
    <name type="scientific">Pandoravirus inopinatum</name>
    <dbReference type="NCBI Taxonomy" id="1605721"/>
    <lineage>
        <taxon>Viruses</taxon>
        <taxon>Pandoravirus</taxon>
    </lineage>
</organism>
<accession>A0A0B5JCM4</accession>
<evidence type="ECO:0000313" key="1">
    <source>
        <dbReference type="EMBL" id="AJF97397.1"/>
    </source>
</evidence>
<dbReference type="KEGG" id="vg:23462314"/>
<protein>
    <submittedName>
        <fullName evidence="1">Uncharacterized protein</fullName>
    </submittedName>
</protein>
<evidence type="ECO:0000313" key="2">
    <source>
        <dbReference type="Proteomes" id="UP000202511"/>
    </source>
</evidence>
<dbReference type="EMBL" id="KP136319">
    <property type="protein sequence ID" value="AJF97397.1"/>
    <property type="molecule type" value="Genomic_DNA"/>
</dbReference>
<proteinExistence type="predicted"/>
<name>A0A0B5JCM4_9VIRU</name>